<name>A0A3P1WPL3_9ACTN</name>
<dbReference type="Pfam" id="PF12730">
    <property type="entry name" value="ABC2_membrane_4"/>
    <property type="match status" value="1"/>
</dbReference>
<organism evidence="2 3">
    <name type="scientific">Arachnia propionica</name>
    <dbReference type="NCBI Taxonomy" id="1750"/>
    <lineage>
        <taxon>Bacteria</taxon>
        <taxon>Bacillati</taxon>
        <taxon>Actinomycetota</taxon>
        <taxon>Actinomycetes</taxon>
        <taxon>Propionibacteriales</taxon>
        <taxon>Propionibacteriaceae</taxon>
        <taxon>Arachnia</taxon>
    </lineage>
</organism>
<feature type="transmembrane region" description="Helical" evidence="1">
    <location>
        <begin position="175"/>
        <end position="201"/>
    </location>
</feature>
<sequence length="271" mass="29223">MISTSCSPTHHVSLDSRGLSCSTNSLQITGMGRGICWKGMRRSSVTRLRMLLSAVLYKEWRALVARGPLGGLLFAFVLPGFMWGRSFAPGFQPEESFSWAMASLLFSSIIAVLSTLRFWEERGQGTLESFLALPYGIRSLFLSKLALPIVLGIAASTLFAALCLLRGITLGLDPGWVIAFVAITAVAGVLMAAEFAVLVGYAMWMMSETTAKWAQLSIMAFYGGALALPAVGLSFPLSGLVLLVVVTVALLALLCVAALRRLRVERIVLRD</sequence>
<keyword evidence="1" id="KW-1133">Transmembrane helix</keyword>
<gene>
    <name evidence="2" type="ORF">EII35_12365</name>
</gene>
<dbReference type="Proteomes" id="UP000280935">
    <property type="component" value="Unassembled WGS sequence"/>
</dbReference>
<feature type="transmembrane region" description="Helical" evidence="1">
    <location>
        <begin position="237"/>
        <end position="259"/>
    </location>
</feature>
<evidence type="ECO:0000313" key="3">
    <source>
        <dbReference type="Proteomes" id="UP000280935"/>
    </source>
</evidence>
<keyword evidence="1" id="KW-0472">Membrane</keyword>
<dbReference type="EMBL" id="RQYT01000037">
    <property type="protein sequence ID" value="RRD48522.1"/>
    <property type="molecule type" value="Genomic_DNA"/>
</dbReference>
<feature type="transmembrane region" description="Helical" evidence="1">
    <location>
        <begin position="96"/>
        <end position="119"/>
    </location>
</feature>
<evidence type="ECO:0000256" key="1">
    <source>
        <dbReference type="SAM" id="Phobius"/>
    </source>
</evidence>
<proteinExistence type="predicted"/>
<keyword evidence="1" id="KW-0812">Transmembrane</keyword>
<comment type="caution">
    <text evidence="2">The sequence shown here is derived from an EMBL/GenBank/DDBJ whole genome shotgun (WGS) entry which is preliminary data.</text>
</comment>
<reference evidence="2 3" key="1">
    <citation type="submission" date="2018-11" db="EMBL/GenBank/DDBJ databases">
        <title>Genomes From Bacteria Associated with the Canine Oral Cavity: a Test Case for Automated Genome-Based Taxonomic Assignment.</title>
        <authorList>
            <person name="Coil D.A."/>
            <person name="Jospin G."/>
            <person name="Darling A.E."/>
            <person name="Wallis C."/>
            <person name="Davis I.J."/>
            <person name="Harris S."/>
            <person name="Eisen J.A."/>
            <person name="Holcombe L.J."/>
            <person name="O'Flynn C."/>
        </authorList>
    </citation>
    <scope>NUCLEOTIDE SEQUENCE [LARGE SCALE GENOMIC DNA]</scope>
    <source>
        <strain evidence="2 3">OH2822_COT-296</strain>
    </source>
</reference>
<dbReference type="OrthoDB" id="9854874at2"/>
<accession>A0A3P1WPL3</accession>
<protein>
    <submittedName>
        <fullName evidence="2">Uncharacterized protein</fullName>
    </submittedName>
</protein>
<evidence type="ECO:0000313" key="2">
    <source>
        <dbReference type="EMBL" id="RRD48522.1"/>
    </source>
</evidence>
<feature type="transmembrane region" description="Helical" evidence="1">
    <location>
        <begin position="63"/>
        <end position="84"/>
    </location>
</feature>
<feature type="transmembrane region" description="Helical" evidence="1">
    <location>
        <begin position="213"/>
        <end position="231"/>
    </location>
</feature>
<dbReference type="AlphaFoldDB" id="A0A3P1WPL3"/>
<feature type="transmembrane region" description="Helical" evidence="1">
    <location>
        <begin position="145"/>
        <end position="169"/>
    </location>
</feature>